<dbReference type="EMBL" id="JACHJW010000001">
    <property type="protein sequence ID" value="MBB4957453.1"/>
    <property type="molecule type" value="Genomic_DNA"/>
</dbReference>
<keyword evidence="1" id="KW-0808">Transferase</keyword>
<reference evidence="4 5" key="1">
    <citation type="submission" date="2020-08" db="EMBL/GenBank/DDBJ databases">
        <title>Sequencing the genomes of 1000 actinobacteria strains.</title>
        <authorList>
            <person name="Klenk H.-P."/>
        </authorList>
    </citation>
    <scope>NUCLEOTIDE SEQUENCE [LARGE SCALE GENOMIC DNA]</scope>
    <source>
        <strain evidence="4 5">DSM 45886</strain>
    </source>
</reference>
<feature type="domain" description="N-acetyltransferase" evidence="3">
    <location>
        <begin position="138"/>
        <end position="279"/>
    </location>
</feature>
<protein>
    <recommendedName>
        <fullName evidence="3">N-acetyltransferase domain-containing protein</fullName>
    </recommendedName>
</protein>
<proteinExistence type="predicted"/>
<dbReference type="PANTHER" id="PTHR43877">
    <property type="entry name" value="AMINOALKYLPHOSPHONATE N-ACETYLTRANSFERASE-RELATED-RELATED"/>
    <property type="match status" value="1"/>
</dbReference>
<evidence type="ECO:0000313" key="5">
    <source>
        <dbReference type="Proteomes" id="UP000578819"/>
    </source>
</evidence>
<dbReference type="PIRSF" id="PIRSF021603">
    <property type="entry name" value="UCP21603_acetyltransf"/>
    <property type="match status" value="1"/>
</dbReference>
<keyword evidence="5" id="KW-1185">Reference proteome</keyword>
<dbReference type="InterPro" id="IPR016181">
    <property type="entry name" value="Acyl_CoA_acyltransferase"/>
</dbReference>
<dbReference type="GO" id="GO:0016747">
    <property type="term" value="F:acyltransferase activity, transferring groups other than amino-acyl groups"/>
    <property type="evidence" value="ECO:0007669"/>
    <property type="project" value="InterPro"/>
</dbReference>
<dbReference type="Gene3D" id="3.40.630.30">
    <property type="match status" value="1"/>
</dbReference>
<dbReference type="AlphaFoldDB" id="A0A7W7WNR8"/>
<comment type="caution">
    <text evidence="4">The sequence shown here is derived from an EMBL/GenBank/DDBJ whole genome shotgun (WGS) entry which is preliminary data.</text>
</comment>
<dbReference type="SUPFAM" id="SSF55729">
    <property type="entry name" value="Acyl-CoA N-acyltransferases (Nat)"/>
    <property type="match status" value="1"/>
</dbReference>
<evidence type="ECO:0000313" key="4">
    <source>
        <dbReference type="EMBL" id="MBB4957453.1"/>
    </source>
</evidence>
<accession>A0A7W7WNR8</accession>
<dbReference type="InterPro" id="IPR016794">
    <property type="entry name" value="UCP21603_acetyltransf"/>
</dbReference>
<gene>
    <name evidence="4" type="ORF">FHR38_001186</name>
</gene>
<dbReference type="RefSeq" id="WP_184533458.1">
    <property type="nucleotide sequence ID" value="NZ_JACHJW010000001.1"/>
</dbReference>
<organism evidence="4 5">
    <name type="scientific">Micromonospora polyrhachis</name>
    <dbReference type="NCBI Taxonomy" id="1282883"/>
    <lineage>
        <taxon>Bacteria</taxon>
        <taxon>Bacillati</taxon>
        <taxon>Actinomycetota</taxon>
        <taxon>Actinomycetes</taxon>
        <taxon>Micromonosporales</taxon>
        <taxon>Micromonosporaceae</taxon>
        <taxon>Micromonospora</taxon>
    </lineage>
</organism>
<evidence type="ECO:0000256" key="1">
    <source>
        <dbReference type="ARBA" id="ARBA00022679"/>
    </source>
</evidence>
<dbReference type="Pfam" id="PF00583">
    <property type="entry name" value="Acetyltransf_1"/>
    <property type="match status" value="1"/>
</dbReference>
<dbReference type="PROSITE" id="PS51186">
    <property type="entry name" value="GNAT"/>
    <property type="match status" value="1"/>
</dbReference>
<evidence type="ECO:0000259" key="3">
    <source>
        <dbReference type="PROSITE" id="PS51186"/>
    </source>
</evidence>
<dbReference type="InterPro" id="IPR000182">
    <property type="entry name" value="GNAT_dom"/>
</dbReference>
<dbReference type="InterPro" id="IPR025289">
    <property type="entry name" value="DUF4081"/>
</dbReference>
<keyword evidence="2" id="KW-0012">Acyltransferase</keyword>
<name>A0A7W7WNR8_9ACTN</name>
<dbReference type="InterPro" id="IPR050832">
    <property type="entry name" value="Bact_Acetyltransf"/>
</dbReference>
<dbReference type="Pfam" id="PF13312">
    <property type="entry name" value="DUF4081"/>
    <property type="match status" value="1"/>
</dbReference>
<dbReference type="CDD" id="cd04301">
    <property type="entry name" value="NAT_SF"/>
    <property type="match status" value="1"/>
</dbReference>
<sequence length="279" mass="30409">MLTVPVRQLGETERGAVEKLLDLDPIASAQVAEQVAANGLSWWRAEGRIFGYGARRRVESLCWFGGHLTPVLADAPAIAAFTELLAAEERICSSIVGRADAVLDLWGRLSPHWGPARDIRPNQPLLVTDAVPEIAADPEVRLVQSTEVELLLPAAVAMYTEEVGVSPFAEDGGIGYRRRVTDLVRTKRAYARFVDGQVVFKAELAVVTRRTAQVQGVWVAPEWRGRGLAGPAMAAVVRDALARVAPTVSLYVNDYNAPARRVYERCGFRSAGTFATVLF</sequence>
<dbReference type="Proteomes" id="UP000578819">
    <property type="component" value="Unassembled WGS sequence"/>
</dbReference>
<evidence type="ECO:0000256" key="2">
    <source>
        <dbReference type="ARBA" id="ARBA00023315"/>
    </source>
</evidence>